<dbReference type="Gene3D" id="1.10.1780.10">
    <property type="entry name" value="Clp, N-terminal domain"/>
    <property type="match status" value="1"/>
</dbReference>
<name>A0A8J4E0X2_9ACTN</name>
<protein>
    <submittedName>
        <fullName evidence="1">Uncharacterized protein</fullName>
    </submittedName>
</protein>
<evidence type="ECO:0000313" key="2">
    <source>
        <dbReference type="Proteomes" id="UP000612585"/>
    </source>
</evidence>
<comment type="caution">
    <text evidence="1">The sequence shown here is derived from an EMBL/GenBank/DDBJ whole genome shotgun (WGS) entry which is preliminary data.</text>
</comment>
<sequence>MSVFATLGVVGRYGYGSFMGIQGRGHRVGGCDRHRGVPAGVGHLLAAVFAEAGSAAVEVAAHVRGSVHLDRQSPGYRAGDESPPWAPEALKVAGVLPSDGSRAGRLVLAAVTSRPFRRRGNRYRHPIPVLVEADARWQAVRLGRPYTGTIEVLLSMLELHEHLDRAGATLPPPVARYNSAGRILRDHGITYLAALTAAAEPPAVPHIAEPVGVSARPSRHTRPAFDAEADAALRTASAAGGPYGTTQQLASILHDSGGSAARLLTALAVG</sequence>
<keyword evidence="2" id="KW-1185">Reference proteome</keyword>
<dbReference type="InterPro" id="IPR036628">
    <property type="entry name" value="Clp_N_dom_sf"/>
</dbReference>
<accession>A0A8J4E0X2</accession>
<reference evidence="1" key="1">
    <citation type="submission" date="2021-01" db="EMBL/GenBank/DDBJ databases">
        <title>Whole genome shotgun sequence of Virgisporangium aurantiacum NBRC 16421.</title>
        <authorList>
            <person name="Komaki H."/>
            <person name="Tamura T."/>
        </authorList>
    </citation>
    <scope>NUCLEOTIDE SEQUENCE</scope>
    <source>
        <strain evidence="1">NBRC 16421</strain>
    </source>
</reference>
<evidence type="ECO:0000313" key="1">
    <source>
        <dbReference type="EMBL" id="GIJ57266.1"/>
    </source>
</evidence>
<proteinExistence type="predicted"/>
<dbReference type="EMBL" id="BOPG01000030">
    <property type="protein sequence ID" value="GIJ57266.1"/>
    <property type="molecule type" value="Genomic_DNA"/>
</dbReference>
<dbReference type="Proteomes" id="UP000612585">
    <property type="component" value="Unassembled WGS sequence"/>
</dbReference>
<organism evidence="1 2">
    <name type="scientific">Virgisporangium aurantiacum</name>
    <dbReference type="NCBI Taxonomy" id="175570"/>
    <lineage>
        <taxon>Bacteria</taxon>
        <taxon>Bacillati</taxon>
        <taxon>Actinomycetota</taxon>
        <taxon>Actinomycetes</taxon>
        <taxon>Micromonosporales</taxon>
        <taxon>Micromonosporaceae</taxon>
        <taxon>Virgisporangium</taxon>
    </lineage>
</organism>
<dbReference type="AlphaFoldDB" id="A0A8J4E0X2"/>
<gene>
    <name evidence="1" type="ORF">Vau01_047820</name>
</gene>